<accession>A0ABY8MG15</accession>
<dbReference type="RefSeq" id="WP_326927114.1">
    <property type="nucleotide sequence ID" value="NZ_CP123443.1"/>
</dbReference>
<evidence type="ECO:0000256" key="2">
    <source>
        <dbReference type="ARBA" id="ARBA00022730"/>
    </source>
</evidence>
<keyword evidence="5 7" id="KW-0687">Ribonucleoprotein</keyword>
<evidence type="ECO:0000256" key="4">
    <source>
        <dbReference type="ARBA" id="ARBA00022980"/>
    </source>
</evidence>
<comment type="function">
    <text evidence="7">The globular domain of the protein is located near the polypeptide exit tunnel on the outside of the subunit, while an extended beta-hairpin is found that lines the wall of the exit tunnel in the center of the 70S ribosome.</text>
</comment>
<reference evidence="11 12" key="1">
    <citation type="submission" date="2023-04" db="EMBL/GenBank/DDBJ databases">
        <title>Spirochaete genome identified in red abalone sample constitutes a novel genus.</title>
        <authorList>
            <person name="Sharma S.P."/>
            <person name="Purcell C.M."/>
            <person name="Hyde J.R."/>
            <person name="Severin A.J."/>
        </authorList>
    </citation>
    <scope>NUCLEOTIDE SEQUENCE [LARGE SCALE GENOMIC DNA]</scope>
    <source>
        <strain evidence="11 12">SP-2023</strain>
    </source>
</reference>
<evidence type="ECO:0000256" key="1">
    <source>
        <dbReference type="ARBA" id="ARBA00009451"/>
    </source>
</evidence>
<dbReference type="GO" id="GO:0005840">
    <property type="term" value="C:ribosome"/>
    <property type="evidence" value="ECO:0007669"/>
    <property type="project" value="UniProtKB-KW"/>
</dbReference>
<evidence type="ECO:0000313" key="12">
    <source>
        <dbReference type="Proteomes" id="UP001228690"/>
    </source>
</evidence>
<name>A0ABY8MG15_9SPIO</name>
<comment type="subunit">
    <text evidence="7 9">Part of the 50S ribosomal subunit.</text>
</comment>
<proteinExistence type="inferred from homology"/>
<keyword evidence="2 7" id="KW-0699">rRNA-binding</keyword>
<evidence type="ECO:0000256" key="7">
    <source>
        <dbReference type="HAMAP-Rule" id="MF_01331"/>
    </source>
</evidence>
<dbReference type="InterPro" id="IPR047867">
    <property type="entry name" value="Ribosomal_uL22_bac/org-type"/>
</dbReference>
<evidence type="ECO:0000256" key="9">
    <source>
        <dbReference type="RuleBase" id="RU004006"/>
    </source>
</evidence>
<evidence type="ECO:0000256" key="3">
    <source>
        <dbReference type="ARBA" id="ARBA00022884"/>
    </source>
</evidence>
<sequence>MTSSTTGYKAIAKYLPISPSKVRPIANLIRSRSYIEAEAVLGTLPHKGAGFLLRTLRSAAANAMDLNKNINEESLFIKELLVNEGTRHKRIWARGRGRADRQLKRYAHIAVVLDVK</sequence>
<evidence type="ECO:0000256" key="10">
    <source>
        <dbReference type="RuleBase" id="RU004008"/>
    </source>
</evidence>
<evidence type="ECO:0000256" key="8">
    <source>
        <dbReference type="RuleBase" id="RU004005"/>
    </source>
</evidence>
<dbReference type="InterPro" id="IPR005727">
    <property type="entry name" value="Ribosomal_uL22_bac/chlpt-type"/>
</dbReference>
<dbReference type="PANTHER" id="PTHR13501:SF8">
    <property type="entry name" value="LARGE RIBOSOMAL SUBUNIT PROTEIN UL22M"/>
    <property type="match status" value="1"/>
</dbReference>
<dbReference type="Gene3D" id="3.90.470.10">
    <property type="entry name" value="Ribosomal protein L22/L17"/>
    <property type="match status" value="1"/>
</dbReference>
<dbReference type="Pfam" id="PF00237">
    <property type="entry name" value="Ribosomal_L22"/>
    <property type="match status" value="1"/>
</dbReference>
<keyword evidence="3 7" id="KW-0694">RNA-binding</keyword>
<dbReference type="EMBL" id="CP123443">
    <property type="protein sequence ID" value="WGK68927.1"/>
    <property type="molecule type" value="Genomic_DNA"/>
</dbReference>
<keyword evidence="12" id="KW-1185">Reference proteome</keyword>
<protein>
    <recommendedName>
        <fullName evidence="6 7">Large ribosomal subunit protein uL22</fullName>
    </recommendedName>
</protein>
<evidence type="ECO:0000256" key="6">
    <source>
        <dbReference type="ARBA" id="ARBA00035207"/>
    </source>
</evidence>
<dbReference type="SUPFAM" id="SSF54843">
    <property type="entry name" value="Ribosomal protein L22"/>
    <property type="match status" value="1"/>
</dbReference>
<dbReference type="Proteomes" id="UP001228690">
    <property type="component" value="Chromosome"/>
</dbReference>
<dbReference type="HAMAP" id="MF_01331_B">
    <property type="entry name" value="Ribosomal_uL22_B"/>
    <property type="match status" value="1"/>
</dbReference>
<gene>
    <name evidence="7" type="primary">rplV</name>
    <name evidence="11" type="ORF">P0082_10640</name>
</gene>
<evidence type="ECO:0000313" key="11">
    <source>
        <dbReference type="EMBL" id="WGK68927.1"/>
    </source>
</evidence>
<dbReference type="InterPro" id="IPR001063">
    <property type="entry name" value="Ribosomal_uL22"/>
</dbReference>
<dbReference type="InterPro" id="IPR036394">
    <property type="entry name" value="Ribosomal_uL22_sf"/>
</dbReference>
<comment type="similarity">
    <text evidence="1 7 8">Belongs to the universal ribosomal protein uL22 family.</text>
</comment>
<dbReference type="PANTHER" id="PTHR13501">
    <property type="entry name" value="CHLOROPLAST 50S RIBOSOMAL PROTEIN L22-RELATED"/>
    <property type="match status" value="1"/>
</dbReference>
<comment type="function">
    <text evidence="7 10">This protein binds specifically to 23S rRNA; its binding is stimulated by other ribosomal proteins, e.g., L4, L17, and L20. It is important during the early stages of 50S assembly. It makes multiple contacts with different domains of the 23S rRNA in the assembled 50S subunit and ribosome.</text>
</comment>
<organism evidence="11 12">
    <name type="scientific">Candidatus Haliotispira prima</name>
    <dbReference type="NCBI Taxonomy" id="3034016"/>
    <lineage>
        <taxon>Bacteria</taxon>
        <taxon>Pseudomonadati</taxon>
        <taxon>Spirochaetota</taxon>
        <taxon>Spirochaetia</taxon>
        <taxon>Spirochaetales</taxon>
        <taxon>Spirochaetaceae</taxon>
        <taxon>Candidatus Haliotispira</taxon>
    </lineage>
</organism>
<evidence type="ECO:0000256" key="5">
    <source>
        <dbReference type="ARBA" id="ARBA00023274"/>
    </source>
</evidence>
<keyword evidence="4 7" id="KW-0689">Ribosomal protein</keyword>